<comment type="caution">
    <text evidence="2">The sequence shown here is derived from an EMBL/GenBank/DDBJ whole genome shotgun (WGS) entry which is preliminary data.</text>
</comment>
<proteinExistence type="predicted"/>
<name>S3BGK3_9BURK</name>
<organism evidence="2 3">
    <name type="scientific">Sutterella wadsworthensis HGA0223</name>
    <dbReference type="NCBI Taxonomy" id="1203554"/>
    <lineage>
        <taxon>Bacteria</taxon>
        <taxon>Pseudomonadati</taxon>
        <taxon>Pseudomonadota</taxon>
        <taxon>Betaproteobacteria</taxon>
        <taxon>Burkholderiales</taxon>
        <taxon>Sutterellaceae</taxon>
        <taxon>Sutterella</taxon>
    </lineage>
</organism>
<dbReference type="Gene3D" id="3.40.50.300">
    <property type="entry name" value="P-loop containing nucleotide triphosphate hydrolases"/>
    <property type="match status" value="1"/>
</dbReference>
<evidence type="ECO:0000313" key="2">
    <source>
        <dbReference type="EMBL" id="EPD99576.1"/>
    </source>
</evidence>
<keyword evidence="3" id="KW-1185">Reference proteome</keyword>
<dbReference type="InterPro" id="IPR027417">
    <property type="entry name" value="P-loop_NTPase"/>
</dbReference>
<dbReference type="Pfam" id="PF01695">
    <property type="entry name" value="IstB_IS21"/>
    <property type="match status" value="1"/>
</dbReference>
<dbReference type="STRING" id="1203554.HMPREF1476_01032"/>
<evidence type="ECO:0000259" key="1">
    <source>
        <dbReference type="Pfam" id="PF01695"/>
    </source>
</evidence>
<sequence length="141" mass="16098">MGWRYETKSTIITTNRPIAEWGLVLGDPMAATAIIDRLMHHHCTAIAINGDSYRLEEHKLKKNDLPNNLQAAKELKPEWHNCRRQGLSVRGSTYLTVDNDVLFYMFMVYIARENLLASFIFMQGGLGHVISVVRGIGRHIF</sequence>
<dbReference type="Proteomes" id="UP000014400">
    <property type="component" value="Unassembled WGS sequence"/>
</dbReference>
<dbReference type="EMBL" id="ATCF01000015">
    <property type="protein sequence ID" value="EPD99576.1"/>
    <property type="molecule type" value="Genomic_DNA"/>
</dbReference>
<accession>S3BGK3</accession>
<dbReference type="InterPro" id="IPR002611">
    <property type="entry name" value="IstB_ATP-bd"/>
</dbReference>
<dbReference type="GO" id="GO:0005524">
    <property type="term" value="F:ATP binding"/>
    <property type="evidence" value="ECO:0007669"/>
    <property type="project" value="InterPro"/>
</dbReference>
<reference evidence="2 3" key="1">
    <citation type="submission" date="2013-04" db="EMBL/GenBank/DDBJ databases">
        <title>The Genome Sequence of Sutterella wadsworthensis HGA0223.</title>
        <authorList>
            <consortium name="The Broad Institute Genomics Platform"/>
            <person name="Earl A."/>
            <person name="Ward D."/>
            <person name="Feldgarden M."/>
            <person name="Gevers D."/>
            <person name="Schmidt T.M."/>
            <person name="Dover J."/>
            <person name="Dai D."/>
            <person name="Walker B."/>
            <person name="Young S."/>
            <person name="Zeng Q."/>
            <person name="Gargeya S."/>
            <person name="Fitzgerald M."/>
            <person name="Haas B."/>
            <person name="Abouelleil A."/>
            <person name="Allen A.W."/>
            <person name="Alvarado L."/>
            <person name="Arachchi H.M."/>
            <person name="Berlin A.M."/>
            <person name="Chapman S.B."/>
            <person name="Gainer-Dewar J."/>
            <person name="Goldberg J."/>
            <person name="Griggs A."/>
            <person name="Gujja S."/>
            <person name="Hansen M."/>
            <person name="Howarth C."/>
            <person name="Imamovic A."/>
            <person name="Ireland A."/>
            <person name="Larimer J."/>
            <person name="McCowan C."/>
            <person name="Murphy C."/>
            <person name="Pearson M."/>
            <person name="Poon T.W."/>
            <person name="Priest M."/>
            <person name="Roberts A."/>
            <person name="Saif S."/>
            <person name="Shea T."/>
            <person name="Sisk P."/>
            <person name="Sykes S."/>
            <person name="Wortman J."/>
            <person name="Nusbaum C."/>
            <person name="Birren B."/>
        </authorList>
    </citation>
    <scope>NUCLEOTIDE SEQUENCE [LARGE SCALE GENOMIC DNA]</scope>
    <source>
        <strain evidence="2 3">HGA0223</strain>
    </source>
</reference>
<protein>
    <recommendedName>
        <fullName evidence="1">IstB-like ATP-binding domain-containing protein</fullName>
    </recommendedName>
</protein>
<evidence type="ECO:0000313" key="3">
    <source>
        <dbReference type="Proteomes" id="UP000014400"/>
    </source>
</evidence>
<feature type="domain" description="IstB-like ATP-binding" evidence="1">
    <location>
        <begin position="4"/>
        <end position="58"/>
    </location>
</feature>
<dbReference type="AlphaFoldDB" id="S3BGK3"/>
<dbReference type="eggNOG" id="COG1484">
    <property type="taxonomic scope" value="Bacteria"/>
</dbReference>
<dbReference type="HOGENOM" id="CLU_1824342_0_0_4"/>
<gene>
    <name evidence="2" type="ORF">HMPREF1476_01032</name>
</gene>